<evidence type="ECO:0000256" key="2">
    <source>
        <dbReference type="ARBA" id="ARBA00022679"/>
    </source>
</evidence>
<evidence type="ECO:0000313" key="7">
    <source>
        <dbReference type="Proteomes" id="UP000182860"/>
    </source>
</evidence>
<feature type="domain" description="tRNA-guanine(15) transglycosylase-like" evidence="5">
    <location>
        <begin position="13"/>
        <end position="366"/>
    </location>
</feature>
<dbReference type="AlphaFoldDB" id="A0A1J4T4A7"/>
<dbReference type="Gene3D" id="3.20.20.105">
    <property type="entry name" value="Queuine tRNA-ribosyltransferase-like"/>
    <property type="match status" value="1"/>
</dbReference>
<sequence>MFKINNARRGTKLRRGDIRTAHGVLPTPFFMPDATRGFVKLTNNEDLIRVGISALVVNTFHLYLQPGTKVIKKAGGIHQFMNWNKPLLSDSGGFQVFSLIHKNSQMGKITDEKVIFKSPLDGSRHEISPEKSIQIQFDLGTDLMVCFDDCPPNDFDRDQLIIAVDRTIAWAKRCKAEYGRQIKKRKLTGIKKPLLFGVIQGGAELDLRQKCAEELVKIGFDGYGFGARPVDKDGNFLAEVLQYTADLIPPKAIRFALGIGTPEDIKRCADMGWDIFDCVIPTREGRHGRLLMAKKGNLGYEQLNVNNARFEGDFRVINASSAIMSLKSQTRAYLHHLFRLNEPLGQNLASLNNLEFYMKLMRGLRKDK</sequence>
<dbReference type="InterPro" id="IPR036511">
    <property type="entry name" value="TGT-like_sf"/>
</dbReference>
<proteinExistence type="predicted"/>
<accession>A0A1J4T4A7</accession>
<dbReference type="NCBIfam" id="TIGR00449">
    <property type="entry name" value="tgt_general"/>
    <property type="match status" value="1"/>
</dbReference>
<dbReference type="SUPFAM" id="SSF51713">
    <property type="entry name" value="tRNA-guanine transglycosylase"/>
    <property type="match status" value="1"/>
</dbReference>
<comment type="caution">
    <text evidence="6">The sequence shown here is derived from an EMBL/GenBank/DDBJ whole genome shotgun (WGS) entry which is preliminary data.</text>
</comment>
<name>A0A1J4T4A7_9BACT</name>
<evidence type="ECO:0000259" key="5">
    <source>
        <dbReference type="Pfam" id="PF01702"/>
    </source>
</evidence>
<dbReference type="PANTHER" id="PTHR43468:SF1">
    <property type="entry name" value="TRNA-GUANOSINE(34) QUEUINE TRANSGLYCOSYLASE"/>
    <property type="match status" value="1"/>
</dbReference>
<organism evidence="6 7">
    <name type="scientific">Candidatus Falkowbacteria bacterium CG1_02_41_21</name>
    <dbReference type="NCBI Taxonomy" id="1805147"/>
    <lineage>
        <taxon>Bacteria</taxon>
        <taxon>Candidatus Falkowiibacteriota</taxon>
    </lineage>
</organism>
<evidence type="ECO:0000256" key="3">
    <source>
        <dbReference type="ARBA" id="ARBA00022694"/>
    </source>
</evidence>
<evidence type="ECO:0000256" key="1">
    <source>
        <dbReference type="ARBA" id="ARBA00022676"/>
    </source>
</evidence>
<dbReference type="GO" id="GO:0046872">
    <property type="term" value="F:metal ion binding"/>
    <property type="evidence" value="ECO:0007669"/>
    <property type="project" value="UniProtKB-KW"/>
</dbReference>
<dbReference type="Pfam" id="PF01702">
    <property type="entry name" value="TGT"/>
    <property type="match status" value="1"/>
</dbReference>
<reference evidence="6 7" key="1">
    <citation type="journal article" date="2016" name="Environ. Microbiol.">
        <title>Genomic resolution of a cold subsurface aquifer community provides metabolic insights for novel microbes adapted to high CO concentrations.</title>
        <authorList>
            <person name="Probst A.J."/>
            <person name="Castelle C.J."/>
            <person name="Singh A."/>
            <person name="Brown C.T."/>
            <person name="Anantharaman K."/>
            <person name="Sharon I."/>
            <person name="Hug L.A."/>
            <person name="Burstein D."/>
            <person name="Emerson J.B."/>
            <person name="Thomas B.C."/>
            <person name="Banfield J.F."/>
        </authorList>
    </citation>
    <scope>NUCLEOTIDE SEQUENCE [LARGE SCALE GENOMIC DNA]</scope>
    <source>
        <strain evidence="6">CG1_02_41_21</strain>
    </source>
</reference>
<keyword evidence="2" id="KW-0808">Transferase</keyword>
<evidence type="ECO:0000256" key="4">
    <source>
        <dbReference type="ARBA" id="ARBA00022723"/>
    </source>
</evidence>
<dbReference type="NCBIfam" id="TIGR00430">
    <property type="entry name" value="Q_tRNA_tgt"/>
    <property type="match status" value="1"/>
</dbReference>
<dbReference type="GO" id="GO:0008479">
    <property type="term" value="F:tRNA-guanosine(34) queuine transglycosylase activity"/>
    <property type="evidence" value="ECO:0007669"/>
    <property type="project" value="InterPro"/>
</dbReference>
<evidence type="ECO:0000313" key="6">
    <source>
        <dbReference type="EMBL" id="OIO06908.1"/>
    </source>
</evidence>
<keyword evidence="3" id="KW-0819">tRNA processing</keyword>
<dbReference type="Proteomes" id="UP000182860">
    <property type="component" value="Unassembled WGS sequence"/>
</dbReference>
<keyword evidence="4" id="KW-0479">Metal-binding</keyword>
<dbReference type="InterPro" id="IPR002616">
    <property type="entry name" value="tRNA_ribo_trans-like"/>
</dbReference>
<protein>
    <recommendedName>
        <fullName evidence="5">tRNA-guanine(15) transglycosylase-like domain-containing protein</fullName>
    </recommendedName>
</protein>
<dbReference type="GO" id="GO:0006400">
    <property type="term" value="P:tRNA modification"/>
    <property type="evidence" value="ECO:0007669"/>
    <property type="project" value="InterPro"/>
</dbReference>
<gene>
    <name evidence="6" type="ORF">AUJ35_03130</name>
</gene>
<dbReference type="PANTHER" id="PTHR43468">
    <property type="match status" value="1"/>
</dbReference>
<keyword evidence="1" id="KW-0328">Glycosyltransferase</keyword>
<dbReference type="InterPro" id="IPR004803">
    <property type="entry name" value="TGT"/>
</dbReference>
<dbReference type="EMBL" id="MNUV01000057">
    <property type="protein sequence ID" value="OIO06908.1"/>
    <property type="molecule type" value="Genomic_DNA"/>
</dbReference>